<dbReference type="AlphaFoldDB" id="A0A524RQG2"/>
<dbReference type="GO" id="GO:0016747">
    <property type="term" value="F:acyltransferase activity, transferring groups other than amino-acyl groups"/>
    <property type="evidence" value="ECO:0007669"/>
    <property type="project" value="InterPro"/>
</dbReference>
<protein>
    <submittedName>
        <fullName evidence="5">GNAT family N-acetyltransferase</fullName>
    </submittedName>
</protein>
<evidence type="ECO:0000313" key="6">
    <source>
        <dbReference type="Proteomes" id="UP000317990"/>
    </source>
</evidence>
<organism evidence="5 6">
    <name type="scientific">Aphanocapsa feldmannii 277cV</name>
    <dbReference type="NCBI Taxonomy" id="2507553"/>
    <lineage>
        <taxon>Bacteria</taxon>
        <taxon>Bacillati</taxon>
        <taxon>Cyanobacteriota</taxon>
        <taxon>Cyanophyceae</taxon>
        <taxon>Oscillatoriophycideae</taxon>
        <taxon>Chroococcales</taxon>
        <taxon>Microcystaceae</taxon>
        <taxon>Aphanocapsa</taxon>
    </lineage>
</organism>
<evidence type="ECO:0000256" key="2">
    <source>
        <dbReference type="ARBA" id="ARBA00023315"/>
    </source>
</evidence>
<comment type="caution">
    <text evidence="5">The sequence shown here is derived from an EMBL/GenBank/DDBJ whole genome shotgun (WGS) entry which is preliminary data.</text>
</comment>
<feature type="domain" description="N-acetyltransferase" evidence="4">
    <location>
        <begin position="17"/>
        <end position="162"/>
    </location>
</feature>
<evidence type="ECO:0000256" key="1">
    <source>
        <dbReference type="ARBA" id="ARBA00022679"/>
    </source>
</evidence>
<dbReference type="InterPro" id="IPR016181">
    <property type="entry name" value="Acyl_CoA_acyltransferase"/>
</dbReference>
<dbReference type="Proteomes" id="UP000317990">
    <property type="component" value="Unassembled WGS sequence"/>
</dbReference>
<dbReference type="EMBL" id="SRMO01000031">
    <property type="protein sequence ID" value="TGG94702.1"/>
    <property type="molecule type" value="Genomic_DNA"/>
</dbReference>
<dbReference type="PANTHER" id="PTHR43420:SF44">
    <property type="entry name" value="ACETYLTRANSFERASE YPEA"/>
    <property type="match status" value="1"/>
</dbReference>
<evidence type="ECO:0000313" key="5">
    <source>
        <dbReference type="EMBL" id="TGG94702.1"/>
    </source>
</evidence>
<dbReference type="InterPro" id="IPR000182">
    <property type="entry name" value="GNAT_dom"/>
</dbReference>
<reference evidence="5 6" key="1">
    <citation type="journal article" date="2019" name="mSystems">
        <title>Life at home and on the roam: Genomic adaptions reflect the dual lifestyle of an intracellular, facultative symbiont.</title>
        <authorList>
            <person name="Burgsdorf I."/>
        </authorList>
    </citation>
    <scope>NUCLEOTIDE SEQUENCE [LARGE SCALE GENOMIC DNA]</scope>
    <source>
        <strain evidence="5">277cV</strain>
    </source>
</reference>
<keyword evidence="1 5" id="KW-0808">Transferase</keyword>
<dbReference type="PROSITE" id="PS51186">
    <property type="entry name" value="GNAT"/>
    <property type="match status" value="1"/>
</dbReference>
<dbReference type="Gene3D" id="3.40.630.30">
    <property type="match status" value="1"/>
</dbReference>
<keyword evidence="2" id="KW-0012">Acyltransferase</keyword>
<dbReference type="InterPro" id="IPR050680">
    <property type="entry name" value="YpeA/RimI_acetyltransf"/>
</dbReference>
<dbReference type="SUPFAM" id="SSF55729">
    <property type="entry name" value="Acyl-CoA N-acyltransferases (Nat)"/>
    <property type="match status" value="1"/>
</dbReference>
<evidence type="ECO:0000256" key="3">
    <source>
        <dbReference type="SAM" id="MobiDB-lite"/>
    </source>
</evidence>
<sequence length="189" mass="20464">MGVGLSDVCTFSNNGRWRIRPLSAADHGACLILDRDCFGGLWTAKQWNGELERSSGLVLGCCSGDQGPLVGLICGWVVVDELHITGLGVLPQLRRRGLGRLLLNRLLAWARQQGCLGATLEVAPGNNGALLLYEAAGFVSAGRRKGYYRDGSDALIQWCRLRPEPGAPLGRTRLPPQGRHTGLHQPCRQ</sequence>
<dbReference type="PANTHER" id="PTHR43420">
    <property type="entry name" value="ACETYLTRANSFERASE"/>
    <property type="match status" value="1"/>
</dbReference>
<name>A0A524RQG2_9CHRO</name>
<evidence type="ECO:0000259" key="4">
    <source>
        <dbReference type="PROSITE" id="PS51186"/>
    </source>
</evidence>
<gene>
    <name evidence="5" type="ORF">ERJ67_01905</name>
</gene>
<feature type="region of interest" description="Disordered" evidence="3">
    <location>
        <begin position="167"/>
        <end position="189"/>
    </location>
</feature>
<proteinExistence type="predicted"/>
<dbReference type="Pfam" id="PF00583">
    <property type="entry name" value="Acetyltransf_1"/>
    <property type="match status" value="1"/>
</dbReference>
<accession>A0A524RQG2</accession>